<protein>
    <submittedName>
        <fullName evidence="2">Uncharacterized protein</fullName>
    </submittedName>
</protein>
<evidence type="ECO:0000256" key="1">
    <source>
        <dbReference type="SAM" id="MobiDB-lite"/>
    </source>
</evidence>
<dbReference type="AlphaFoldDB" id="A0A151XIC1"/>
<sequence>MRLYVCVDGMDGSKWTKKESNSVLLNHEKAPSAPEHWLGSPFTGCDAPLVIIPSLVDFHYSYALVRRSYLFVAIASRLLVTTSRCSSLRSPPSRHHTTPSTPHHTTLHYTTLHYTLTVRKDSIPGVSFNADRGYIRVLACTFRCIALECRSAVKVSPNSKKQRYATSALSPKQSFSESVTLRTIASNAHTPKVAKTSDNESRQDSGSHSTGNKANLGKTDDPRTETTESGLNTVEMRSDAGLLGTRTKTETLPTSTLESALDAFHSDLDLILLWNLHYEYSS</sequence>
<organism evidence="2 3">
    <name type="scientific">Mycetomoellerius zeteki</name>
    <dbReference type="NCBI Taxonomy" id="64791"/>
    <lineage>
        <taxon>Eukaryota</taxon>
        <taxon>Metazoa</taxon>
        <taxon>Ecdysozoa</taxon>
        <taxon>Arthropoda</taxon>
        <taxon>Hexapoda</taxon>
        <taxon>Insecta</taxon>
        <taxon>Pterygota</taxon>
        <taxon>Neoptera</taxon>
        <taxon>Endopterygota</taxon>
        <taxon>Hymenoptera</taxon>
        <taxon>Apocrita</taxon>
        <taxon>Aculeata</taxon>
        <taxon>Formicoidea</taxon>
        <taxon>Formicidae</taxon>
        <taxon>Myrmicinae</taxon>
        <taxon>Mycetomoellerius</taxon>
    </lineage>
</organism>
<feature type="compositionally biased region" description="Basic and acidic residues" evidence="1">
    <location>
        <begin position="195"/>
        <end position="205"/>
    </location>
</feature>
<reference evidence="2 3" key="1">
    <citation type="submission" date="2015-09" db="EMBL/GenBank/DDBJ databases">
        <title>Trachymyrmex zeteki WGS genome.</title>
        <authorList>
            <person name="Nygaard S."/>
            <person name="Hu H."/>
            <person name="Boomsma J."/>
            <person name="Zhang G."/>
        </authorList>
    </citation>
    <scope>NUCLEOTIDE SEQUENCE [LARGE SCALE GENOMIC DNA]</scope>
    <source>
        <strain evidence="2">Tzet28-1</strain>
        <tissue evidence="2">Whole body</tissue>
    </source>
</reference>
<evidence type="ECO:0000313" key="2">
    <source>
        <dbReference type="EMBL" id="KYQ60163.1"/>
    </source>
</evidence>
<feature type="region of interest" description="Disordered" evidence="1">
    <location>
        <begin position="186"/>
        <end position="251"/>
    </location>
</feature>
<gene>
    <name evidence="2" type="ORF">ALC60_00569</name>
</gene>
<keyword evidence="3" id="KW-1185">Reference proteome</keyword>
<proteinExistence type="predicted"/>
<evidence type="ECO:0000313" key="3">
    <source>
        <dbReference type="Proteomes" id="UP000075809"/>
    </source>
</evidence>
<dbReference type="Proteomes" id="UP000075809">
    <property type="component" value="Unassembled WGS sequence"/>
</dbReference>
<name>A0A151XIC1_9HYME</name>
<accession>A0A151XIC1</accession>
<dbReference type="EMBL" id="KQ982080">
    <property type="protein sequence ID" value="KYQ60163.1"/>
    <property type="molecule type" value="Genomic_DNA"/>
</dbReference>